<dbReference type="GO" id="GO:0003697">
    <property type="term" value="F:single-stranded DNA binding"/>
    <property type="evidence" value="ECO:0007669"/>
    <property type="project" value="TreeGrafter"/>
</dbReference>
<evidence type="ECO:0008006" key="7">
    <source>
        <dbReference type="Google" id="ProtNLM"/>
    </source>
</evidence>
<evidence type="ECO:0000256" key="3">
    <source>
        <dbReference type="ARBA" id="ARBA00023242"/>
    </source>
</evidence>
<dbReference type="OrthoDB" id="25571at2759"/>
<keyword evidence="2" id="KW-0238">DNA-binding</keyword>
<feature type="region of interest" description="Disordered" evidence="4">
    <location>
        <begin position="164"/>
        <end position="294"/>
    </location>
</feature>
<dbReference type="PANTHER" id="PTHR13989">
    <property type="entry name" value="REPLICATION PROTEIN A-RELATED"/>
    <property type="match status" value="1"/>
</dbReference>
<organism evidence="5 6">
    <name type="scientific">Lentinus tigrinus ALCF2SS1-6</name>
    <dbReference type="NCBI Taxonomy" id="1328759"/>
    <lineage>
        <taxon>Eukaryota</taxon>
        <taxon>Fungi</taxon>
        <taxon>Dikarya</taxon>
        <taxon>Basidiomycota</taxon>
        <taxon>Agaricomycotina</taxon>
        <taxon>Agaricomycetes</taxon>
        <taxon>Polyporales</taxon>
        <taxon>Polyporaceae</taxon>
        <taxon>Lentinus</taxon>
    </lineage>
</organism>
<dbReference type="GO" id="GO:0006289">
    <property type="term" value="P:nucleotide-excision repair"/>
    <property type="evidence" value="ECO:0007669"/>
    <property type="project" value="TreeGrafter"/>
</dbReference>
<dbReference type="GO" id="GO:0005662">
    <property type="term" value="C:DNA replication factor A complex"/>
    <property type="evidence" value="ECO:0007669"/>
    <property type="project" value="TreeGrafter"/>
</dbReference>
<proteinExistence type="predicted"/>
<dbReference type="GO" id="GO:0000781">
    <property type="term" value="C:chromosome, telomeric region"/>
    <property type="evidence" value="ECO:0007669"/>
    <property type="project" value="TreeGrafter"/>
</dbReference>
<feature type="compositionally biased region" description="Polar residues" evidence="4">
    <location>
        <begin position="211"/>
        <end position="222"/>
    </location>
</feature>
<reference evidence="5" key="1">
    <citation type="journal article" date="2018" name="Genome Biol. Evol.">
        <title>Genomics and development of Lentinus tigrinus, a white-rot wood-decaying mushroom with dimorphic fruiting bodies.</title>
        <authorList>
            <person name="Wu B."/>
            <person name="Xu Z."/>
            <person name="Knudson A."/>
            <person name="Carlson A."/>
            <person name="Chen N."/>
            <person name="Kovaka S."/>
            <person name="LaButti K."/>
            <person name="Lipzen A."/>
            <person name="Pennachio C."/>
            <person name="Riley R."/>
            <person name="Schakwitz W."/>
            <person name="Umezawa K."/>
            <person name="Ohm R.A."/>
            <person name="Grigoriev I.V."/>
            <person name="Nagy L.G."/>
            <person name="Gibbons J."/>
            <person name="Hibbett D."/>
        </authorList>
    </citation>
    <scope>NUCLEOTIDE SEQUENCE [LARGE SCALE GENOMIC DNA]</scope>
    <source>
        <strain evidence="5">ALCF2SS1-6</strain>
    </source>
</reference>
<evidence type="ECO:0000313" key="5">
    <source>
        <dbReference type="EMBL" id="RPD66147.1"/>
    </source>
</evidence>
<dbReference type="STRING" id="1328759.A0A5C2SSN7"/>
<dbReference type="EMBL" id="ML122251">
    <property type="protein sequence ID" value="RPD66147.1"/>
    <property type="molecule type" value="Genomic_DNA"/>
</dbReference>
<gene>
    <name evidence="5" type="ORF">L227DRAFT_648923</name>
</gene>
<dbReference type="InterPro" id="IPR040260">
    <property type="entry name" value="RFA2-like"/>
</dbReference>
<dbReference type="GO" id="GO:0035861">
    <property type="term" value="C:site of double-strand break"/>
    <property type="evidence" value="ECO:0007669"/>
    <property type="project" value="TreeGrafter"/>
</dbReference>
<name>A0A5C2SSN7_9APHY</name>
<dbReference type="InterPro" id="IPR036388">
    <property type="entry name" value="WH-like_DNA-bd_sf"/>
</dbReference>
<dbReference type="Proteomes" id="UP000313359">
    <property type="component" value="Unassembled WGS sequence"/>
</dbReference>
<comment type="subcellular location">
    <subcellularLocation>
        <location evidence="1">Nucleus</location>
    </subcellularLocation>
</comment>
<evidence type="ECO:0000256" key="4">
    <source>
        <dbReference type="SAM" id="MobiDB-lite"/>
    </source>
</evidence>
<keyword evidence="6" id="KW-1185">Reference proteome</keyword>
<dbReference type="AlphaFoldDB" id="A0A5C2SSN7"/>
<dbReference type="InterPro" id="IPR012340">
    <property type="entry name" value="NA-bd_OB-fold"/>
</dbReference>
<dbReference type="SUPFAM" id="SSF50249">
    <property type="entry name" value="Nucleic acid-binding proteins"/>
    <property type="match status" value="1"/>
</dbReference>
<protein>
    <recommendedName>
        <fullName evidence="7">Nucleic acid-binding protein</fullName>
    </recommendedName>
</protein>
<dbReference type="GO" id="GO:0000724">
    <property type="term" value="P:double-strand break repair via homologous recombination"/>
    <property type="evidence" value="ECO:0007669"/>
    <property type="project" value="TreeGrafter"/>
</dbReference>
<evidence type="ECO:0000256" key="1">
    <source>
        <dbReference type="ARBA" id="ARBA00004123"/>
    </source>
</evidence>
<dbReference type="PANTHER" id="PTHR13989:SF16">
    <property type="entry name" value="REPLICATION PROTEIN A2"/>
    <property type="match status" value="1"/>
</dbReference>
<keyword evidence="3" id="KW-0539">Nucleus</keyword>
<accession>A0A5C2SSN7</accession>
<evidence type="ECO:0000313" key="6">
    <source>
        <dbReference type="Proteomes" id="UP000313359"/>
    </source>
</evidence>
<dbReference type="GO" id="GO:0006260">
    <property type="term" value="P:DNA replication"/>
    <property type="evidence" value="ECO:0007669"/>
    <property type="project" value="TreeGrafter"/>
</dbReference>
<dbReference type="Gene3D" id="1.10.10.10">
    <property type="entry name" value="Winged helix-like DNA-binding domain superfamily/Winged helix DNA-binding domain"/>
    <property type="match status" value="1"/>
</dbReference>
<dbReference type="Gene3D" id="2.40.50.140">
    <property type="entry name" value="Nucleic acid-binding proteins"/>
    <property type="match status" value="1"/>
</dbReference>
<sequence length="522" mass="56673">MSSYDDSVADVEVDQLQALASSSATGIRPVTIRQLLDATRPHSDAKFSIGGIDIDKVSIVAQVVDVEGRSSSITYFLHDGTGPRLIAKQWLSDDGETLPVGHWGYAHVVGQLDPKAQPGSKNVLIVKRIRALIDPPEDQLSFHIFQAAYVSLCFERGPPPTSVLVRQAPRYSSDSLEPSTPRRAPTPNRAAGTSRLARGDTPNPRSPATPSPTRQHAQNRTPPQSPHAGGSAGPVEPPRHQPFARASVPSREASHTPIRPSAPVSARLSSTLTSPIRDMPAQGSSGGSRRKSGIKRDPYAHLTVLQRAILLQILNTQHGETGSDVFTISRGVAHHNPSAEQIGDVLDFLVNEGYIETTIDTVIALIVTGRASLFSSSATTTTLTTTTTNTRNVFTIIMNSQYNLLPPVLPTMSPQVSLAMLVAQMDEHTGQSLTVKEGSFRHWFARVRPHRPSVDVEATLYTYTEYCREMEQRQKTAPRPVLREGLATREAEDLQRRVGRPSILRRLATNGVRSPGAPVLAS</sequence>
<evidence type="ECO:0000256" key="2">
    <source>
        <dbReference type="ARBA" id="ARBA00023125"/>
    </source>
</evidence>